<proteinExistence type="predicted"/>
<dbReference type="Pfam" id="PF06812">
    <property type="entry name" value="ImpA_N"/>
    <property type="match status" value="1"/>
</dbReference>
<dbReference type="KEGG" id="cpri:FZC34_02570"/>
<name>A0A5C0UGV2_9PROT</name>
<protein>
    <recommendedName>
        <fullName evidence="1">ImpA N-terminal domain-containing protein</fullName>
    </recommendedName>
</protein>
<dbReference type="InterPro" id="IPR017740">
    <property type="entry name" value="TssA-like"/>
</dbReference>
<feature type="domain" description="ImpA N-terminal" evidence="1">
    <location>
        <begin position="17"/>
        <end position="103"/>
    </location>
</feature>
<organism evidence="2 3">
    <name type="scientific">Candidatus Cytomitobacter primus</name>
    <dbReference type="NCBI Taxonomy" id="2066024"/>
    <lineage>
        <taxon>Bacteria</taxon>
        <taxon>Pseudomonadati</taxon>
        <taxon>Pseudomonadota</taxon>
        <taxon>Alphaproteobacteria</taxon>
        <taxon>Holosporales</taxon>
        <taxon>Holosporaceae</taxon>
        <taxon>Candidatus Cytomitobacter</taxon>
    </lineage>
</organism>
<accession>A0A5C0UGV2</accession>
<evidence type="ECO:0000313" key="3">
    <source>
        <dbReference type="Proteomes" id="UP000325004"/>
    </source>
</evidence>
<dbReference type="RefSeq" id="WP_148971894.1">
    <property type="nucleotide sequence ID" value="NZ_CP043316.1"/>
</dbReference>
<keyword evidence="3" id="KW-1185">Reference proteome</keyword>
<dbReference type="Proteomes" id="UP000325004">
    <property type="component" value="Chromosome"/>
</dbReference>
<dbReference type="PANTHER" id="PTHR37951:SF1">
    <property type="entry name" value="TYPE VI SECRETION SYSTEM COMPONENT TSSA1"/>
    <property type="match status" value="1"/>
</dbReference>
<dbReference type="OrthoDB" id="9771118at2"/>
<sequence>MHQLIEIKNALTNPIANIRNSNIFVQLETLVEQHSDDLPKGDWSISNDKKDWTKISTLCLEILVNNSKDIQVIIWLIEANIHLRKDVKESFEILEYIIDNHWDIQDKDFAYKAFTNFDKTLNIMLPQYFALYKNDNIYYTLASFIQNKSMTDFEKLTTQEYEYSLELANIIQSLKEKASAKMDNNMMAKSITITQNFIQKVRNIMQNQHIQNDSIKQNIETESNNINTHNITSREQAYQMIQEIMLYLKTHDPHSATPYLLQKAYEWEKKSFVDIMNDFNDPVIIQKIFQ</sequence>
<evidence type="ECO:0000259" key="1">
    <source>
        <dbReference type="Pfam" id="PF06812"/>
    </source>
</evidence>
<dbReference type="InterPro" id="IPR010657">
    <property type="entry name" value="ImpA_N"/>
</dbReference>
<reference evidence="2 3" key="1">
    <citation type="submission" date="2019-08" db="EMBL/GenBank/DDBJ databases">
        <title>Highly reduced genomes of protist endosymbionts show evolutionary convergence.</title>
        <authorList>
            <person name="George E."/>
            <person name="Husnik F."/>
            <person name="Tashyreva D."/>
            <person name="Prokopchuk G."/>
            <person name="Horak A."/>
            <person name="Kwong W.K."/>
            <person name="Lukes J."/>
            <person name="Keeling P.J."/>
        </authorList>
    </citation>
    <scope>NUCLEOTIDE SEQUENCE [LARGE SCALE GENOMIC DNA]</scope>
    <source>
        <strain evidence="2">1604LC</strain>
    </source>
</reference>
<dbReference type="PANTHER" id="PTHR37951">
    <property type="entry name" value="CYTOPLASMIC PROTEIN-RELATED"/>
    <property type="match status" value="1"/>
</dbReference>
<dbReference type="AlphaFoldDB" id="A0A5C0UGV2"/>
<dbReference type="EMBL" id="CP043316">
    <property type="protein sequence ID" value="QEK38773.1"/>
    <property type="molecule type" value="Genomic_DNA"/>
</dbReference>
<gene>
    <name evidence="2" type="ORF">FZC34_02570</name>
</gene>
<evidence type="ECO:0000313" key="2">
    <source>
        <dbReference type="EMBL" id="QEK38773.1"/>
    </source>
</evidence>